<protein>
    <recommendedName>
        <fullName evidence="1">Peptidase M13 N-terminal domain-containing protein</fullName>
    </recommendedName>
</protein>
<gene>
    <name evidence="2" type="ORF">DPMN_072009</name>
</gene>
<organism evidence="2 3">
    <name type="scientific">Dreissena polymorpha</name>
    <name type="common">Zebra mussel</name>
    <name type="synonym">Mytilus polymorpha</name>
    <dbReference type="NCBI Taxonomy" id="45954"/>
    <lineage>
        <taxon>Eukaryota</taxon>
        <taxon>Metazoa</taxon>
        <taxon>Spiralia</taxon>
        <taxon>Lophotrochozoa</taxon>
        <taxon>Mollusca</taxon>
        <taxon>Bivalvia</taxon>
        <taxon>Autobranchia</taxon>
        <taxon>Heteroconchia</taxon>
        <taxon>Euheterodonta</taxon>
        <taxon>Imparidentia</taxon>
        <taxon>Neoheterodontei</taxon>
        <taxon>Myida</taxon>
        <taxon>Dreissenoidea</taxon>
        <taxon>Dreissenidae</taxon>
        <taxon>Dreissena</taxon>
    </lineage>
</organism>
<reference evidence="2" key="2">
    <citation type="submission" date="2020-11" db="EMBL/GenBank/DDBJ databases">
        <authorList>
            <person name="McCartney M.A."/>
            <person name="Auch B."/>
            <person name="Kono T."/>
            <person name="Mallez S."/>
            <person name="Becker A."/>
            <person name="Gohl D.M."/>
            <person name="Silverstein K.A.T."/>
            <person name="Koren S."/>
            <person name="Bechman K.B."/>
            <person name="Herman A."/>
            <person name="Abrahante J.E."/>
            <person name="Garbe J."/>
        </authorList>
    </citation>
    <scope>NUCLEOTIDE SEQUENCE</scope>
    <source>
        <strain evidence="2">Duluth1</strain>
        <tissue evidence="2">Whole animal</tissue>
    </source>
</reference>
<dbReference type="EMBL" id="JAIWYP010000014">
    <property type="protein sequence ID" value="KAH3712314.1"/>
    <property type="molecule type" value="Genomic_DNA"/>
</dbReference>
<dbReference type="Proteomes" id="UP000828390">
    <property type="component" value="Unassembled WGS sequence"/>
</dbReference>
<dbReference type="InterPro" id="IPR008753">
    <property type="entry name" value="Peptidase_M13_N"/>
</dbReference>
<dbReference type="SUPFAM" id="SSF55486">
    <property type="entry name" value="Metalloproteases ('zincins'), catalytic domain"/>
    <property type="match status" value="1"/>
</dbReference>
<comment type="caution">
    <text evidence="2">The sequence shown here is derived from an EMBL/GenBank/DDBJ whole genome shotgun (WGS) entry which is preliminary data.</text>
</comment>
<reference evidence="2" key="1">
    <citation type="journal article" date="2019" name="bioRxiv">
        <title>The Genome of the Zebra Mussel, Dreissena polymorpha: A Resource for Invasive Species Research.</title>
        <authorList>
            <person name="McCartney M.A."/>
            <person name="Auch B."/>
            <person name="Kono T."/>
            <person name="Mallez S."/>
            <person name="Zhang Y."/>
            <person name="Obille A."/>
            <person name="Becker A."/>
            <person name="Abrahante J.E."/>
            <person name="Garbe J."/>
            <person name="Badalamenti J.P."/>
            <person name="Herman A."/>
            <person name="Mangelson H."/>
            <person name="Liachko I."/>
            <person name="Sullivan S."/>
            <person name="Sone E.D."/>
            <person name="Koren S."/>
            <person name="Silverstein K.A.T."/>
            <person name="Beckman K.B."/>
            <person name="Gohl D.M."/>
        </authorList>
    </citation>
    <scope>NUCLEOTIDE SEQUENCE</scope>
    <source>
        <strain evidence="2">Duluth1</strain>
        <tissue evidence="2">Whole animal</tissue>
    </source>
</reference>
<proteinExistence type="predicted"/>
<dbReference type="GO" id="GO:0006508">
    <property type="term" value="P:proteolysis"/>
    <property type="evidence" value="ECO:0007669"/>
    <property type="project" value="InterPro"/>
</dbReference>
<evidence type="ECO:0000313" key="3">
    <source>
        <dbReference type="Proteomes" id="UP000828390"/>
    </source>
</evidence>
<dbReference type="InterPro" id="IPR042089">
    <property type="entry name" value="Peptidase_M13_dom_2"/>
</dbReference>
<evidence type="ECO:0000313" key="2">
    <source>
        <dbReference type="EMBL" id="KAH3712314.1"/>
    </source>
</evidence>
<dbReference type="AlphaFoldDB" id="A0A9D3Z5J1"/>
<evidence type="ECO:0000259" key="1">
    <source>
        <dbReference type="Pfam" id="PF05649"/>
    </source>
</evidence>
<keyword evidence="3" id="KW-1185">Reference proteome</keyword>
<dbReference type="Pfam" id="PF05649">
    <property type="entry name" value="Peptidase_M13_N"/>
    <property type="match status" value="1"/>
</dbReference>
<dbReference type="Gene3D" id="1.10.1380.10">
    <property type="entry name" value="Neutral endopeptidase , domain2"/>
    <property type="match status" value="1"/>
</dbReference>
<name>A0A9D3Z5J1_DREPO</name>
<feature type="domain" description="Peptidase M13 N-terminal" evidence="1">
    <location>
        <begin position="26"/>
        <end position="113"/>
    </location>
</feature>
<sequence length="141" mass="16070">MYTPIGIIVIIKQGTQVLYSKRNAQRACFFADLINQKGIEPAIPLLNELGGWPILGDKPGGGWREERFDLARLITTLRKYNNKVLIDMGVDVDDMNSTQHIISVSTWSMGLNLFYVYFASRMIQIIICIHTKIKIVFCPHK</sequence>
<accession>A0A9D3Z5J1</accession>